<evidence type="ECO:0000313" key="2">
    <source>
        <dbReference type="EMBL" id="MBB6073759.1"/>
    </source>
</evidence>
<evidence type="ECO:0008006" key="4">
    <source>
        <dbReference type="Google" id="ProtNLM"/>
    </source>
</evidence>
<protein>
    <recommendedName>
        <fullName evidence="4">GAF domain-containing protein</fullName>
    </recommendedName>
</protein>
<dbReference type="EMBL" id="JACHIA010000029">
    <property type="protein sequence ID" value="MBB6073759.1"/>
    <property type="molecule type" value="Genomic_DNA"/>
</dbReference>
<evidence type="ECO:0000256" key="1">
    <source>
        <dbReference type="SAM" id="Phobius"/>
    </source>
</evidence>
<accession>A0A841H7T8</accession>
<comment type="caution">
    <text evidence="2">The sequence shown here is derived from an EMBL/GenBank/DDBJ whole genome shotgun (WGS) entry which is preliminary data.</text>
</comment>
<organism evidence="2 3">
    <name type="scientific">Longimicrobium terrae</name>
    <dbReference type="NCBI Taxonomy" id="1639882"/>
    <lineage>
        <taxon>Bacteria</taxon>
        <taxon>Pseudomonadati</taxon>
        <taxon>Gemmatimonadota</taxon>
        <taxon>Longimicrobiia</taxon>
        <taxon>Longimicrobiales</taxon>
        <taxon>Longimicrobiaceae</taxon>
        <taxon>Longimicrobium</taxon>
    </lineage>
</organism>
<dbReference type="RefSeq" id="WP_184430785.1">
    <property type="nucleotide sequence ID" value="NZ_JABDTL010000001.1"/>
</dbReference>
<gene>
    <name evidence="2" type="ORF">HNQ61_005437</name>
</gene>
<dbReference type="Proteomes" id="UP000582837">
    <property type="component" value="Unassembled WGS sequence"/>
</dbReference>
<keyword evidence="1" id="KW-0812">Transmembrane</keyword>
<dbReference type="Gene3D" id="3.30.450.40">
    <property type="match status" value="1"/>
</dbReference>
<proteinExistence type="predicted"/>
<name>A0A841H7T8_9BACT</name>
<keyword evidence="1" id="KW-1133">Transmembrane helix</keyword>
<dbReference type="AlphaFoldDB" id="A0A841H7T8"/>
<reference evidence="2 3" key="1">
    <citation type="submission" date="2020-08" db="EMBL/GenBank/DDBJ databases">
        <title>Genomic Encyclopedia of Type Strains, Phase IV (KMG-IV): sequencing the most valuable type-strain genomes for metagenomic binning, comparative biology and taxonomic classification.</title>
        <authorList>
            <person name="Goeker M."/>
        </authorList>
    </citation>
    <scope>NUCLEOTIDE SEQUENCE [LARGE SCALE GENOMIC DNA]</scope>
    <source>
        <strain evidence="2 3">DSM 29007</strain>
    </source>
</reference>
<feature type="transmembrane region" description="Helical" evidence="1">
    <location>
        <begin position="29"/>
        <end position="51"/>
    </location>
</feature>
<keyword evidence="3" id="KW-1185">Reference proteome</keyword>
<dbReference type="SUPFAM" id="SSF55781">
    <property type="entry name" value="GAF domain-like"/>
    <property type="match status" value="1"/>
</dbReference>
<sequence>MRDPAPEQCGAMRRIPGRRRTRFYEKRHVVEGVSVVPPLVTAVCAAAANLGNAATHLIGWALLAGAGWLSASSVVKVLHAGAQERERRRAEDYEGLLGALCVLHAVIRRALDLPEQPDGLLRVTIHRVVPHPVPGRAPEELEQVVPYVGGGGGGAGRRFSVRSGVIGKAVRERKIFAFSREYVRYELYLAELIQLYSYTEADARALTPDRQAWMAVPLLSGDEEALAVVYLDSCQCEFFNPQVQQIVLGTCAGIAAFTEEVY</sequence>
<feature type="transmembrane region" description="Helical" evidence="1">
    <location>
        <begin position="57"/>
        <end position="79"/>
    </location>
</feature>
<evidence type="ECO:0000313" key="3">
    <source>
        <dbReference type="Proteomes" id="UP000582837"/>
    </source>
</evidence>
<dbReference type="InterPro" id="IPR029016">
    <property type="entry name" value="GAF-like_dom_sf"/>
</dbReference>
<keyword evidence="1" id="KW-0472">Membrane</keyword>